<dbReference type="InterPro" id="IPR050300">
    <property type="entry name" value="GDXG_lipolytic_enzyme"/>
</dbReference>
<accession>A0A8B2P714</accession>
<sequence>MRRETERFWNSQLENAVTVPDFAAWQDRHEALSALADALGRPERISTGPEDLQAVWHTKLGRNTHALVFVHGGYWRRFSADNFVFVAETAAASNASFFNVDYRLMPETRMADVIDDVVRGCEVALQRSDTVVVVGHSAGAHLAVEAALRMTRPPDAVIAISGIFDLDPLRYAFIQAELCLTPSEVQEFSPLHRADTLDCPLHLRTGASETVEFRRQSARMYEAVIESGGEATIEFMDNHHHSSIVAELADPGSVLSHLVQNILA</sequence>
<protein>
    <recommendedName>
        <fullName evidence="2">Alpha/beta hydrolase fold-3 domain-containing protein</fullName>
    </recommendedName>
</protein>
<keyword evidence="4" id="KW-1185">Reference proteome</keyword>
<dbReference type="SUPFAM" id="SSF53474">
    <property type="entry name" value="alpha/beta-Hydrolases"/>
    <property type="match status" value="1"/>
</dbReference>
<proteinExistence type="predicted"/>
<evidence type="ECO:0000259" key="2">
    <source>
        <dbReference type="Pfam" id="PF07859"/>
    </source>
</evidence>
<dbReference type="PANTHER" id="PTHR48081:SF33">
    <property type="entry name" value="KYNURENINE FORMAMIDASE"/>
    <property type="match status" value="1"/>
</dbReference>
<name>A0A8B2P714_9HYPH</name>
<feature type="domain" description="Alpha/beta hydrolase fold-3" evidence="2">
    <location>
        <begin position="67"/>
        <end position="166"/>
    </location>
</feature>
<reference evidence="3 4" key="1">
    <citation type="submission" date="2018-05" db="EMBL/GenBank/DDBJ databases">
        <title>Acuticoccus sediminis sp. nov., isolated from deep-sea sediment of Indian Ocean.</title>
        <authorList>
            <person name="Liu X."/>
            <person name="Lai Q."/>
            <person name="Du Y."/>
            <person name="Sun F."/>
            <person name="Zhang X."/>
            <person name="Wang S."/>
            <person name="Shao Z."/>
        </authorList>
    </citation>
    <scope>NUCLEOTIDE SEQUENCE [LARGE SCALE GENOMIC DNA]</scope>
    <source>
        <strain evidence="3 4">PTG4-2</strain>
    </source>
</reference>
<dbReference type="PANTHER" id="PTHR48081">
    <property type="entry name" value="AB HYDROLASE SUPERFAMILY PROTEIN C4A8.06C"/>
    <property type="match status" value="1"/>
</dbReference>
<dbReference type="RefSeq" id="WP_111343837.1">
    <property type="nucleotide sequence ID" value="NZ_JAIWKD010000001.1"/>
</dbReference>
<dbReference type="OrthoDB" id="9771666at2"/>
<evidence type="ECO:0000313" key="4">
    <source>
        <dbReference type="Proteomes" id="UP000249590"/>
    </source>
</evidence>
<dbReference type="AlphaFoldDB" id="A0A8B2P714"/>
<organism evidence="3 4">
    <name type="scientific">Acuticoccus sediminis</name>
    <dbReference type="NCBI Taxonomy" id="2184697"/>
    <lineage>
        <taxon>Bacteria</taxon>
        <taxon>Pseudomonadati</taxon>
        <taxon>Pseudomonadota</taxon>
        <taxon>Alphaproteobacteria</taxon>
        <taxon>Hyphomicrobiales</taxon>
        <taxon>Amorphaceae</taxon>
        <taxon>Acuticoccus</taxon>
    </lineage>
</organism>
<dbReference type="Gene3D" id="3.40.50.1820">
    <property type="entry name" value="alpha/beta hydrolase"/>
    <property type="match status" value="1"/>
</dbReference>
<evidence type="ECO:0000256" key="1">
    <source>
        <dbReference type="ARBA" id="ARBA00022801"/>
    </source>
</evidence>
<dbReference type="Proteomes" id="UP000249590">
    <property type="component" value="Unassembled WGS sequence"/>
</dbReference>
<keyword evidence="1" id="KW-0378">Hydrolase</keyword>
<dbReference type="InterPro" id="IPR029058">
    <property type="entry name" value="AB_hydrolase_fold"/>
</dbReference>
<dbReference type="Pfam" id="PF07859">
    <property type="entry name" value="Abhydrolase_3"/>
    <property type="match status" value="1"/>
</dbReference>
<comment type="caution">
    <text evidence="3">The sequence shown here is derived from an EMBL/GenBank/DDBJ whole genome shotgun (WGS) entry which is preliminary data.</text>
</comment>
<dbReference type="EMBL" id="QHHQ01000001">
    <property type="protein sequence ID" value="RAI04389.1"/>
    <property type="molecule type" value="Genomic_DNA"/>
</dbReference>
<evidence type="ECO:0000313" key="3">
    <source>
        <dbReference type="EMBL" id="RAI04389.1"/>
    </source>
</evidence>
<dbReference type="InterPro" id="IPR013094">
    <property type="entry name" value="AB_hydrolase_3"/>
</dbReference>
<dbReference type="GO" id="GO:0016787">
    <property type="term" value="F:hydrolase activity"/>
    <property type="evidence" value="ECO:0007669"/>
    <property type="project" value="UniProtKB-KW"/>
</dbReference>
<gene>
    <name evidence="3" type="ORF">DLJ53_08100</name>
</gene>